<keyword evidence="1" id="KW-0720">Serine protease</keyword>
<sequence>MMSFKKILVILSINMLLLFPSMDETMHASSVKLIPGGQSIGISLETKGVMIVGFHSVNEPSVEDAPASKAGLEVGDTLTKINGVPVSTASDLSQVLSQQSKNSKTIQLEIEREGRVKQITVTPSYNAEGSPQLGLYVRHHTQGIGTVSYIDPDTGQFGALGHVVADADTKRAVEIRKGSVLQTHIDGIQKGISGKPGGKIAIFSKSDPILGSVTRNSQYGIFGKLQEVPSHALFQSPLTVAKQSEIIEGKAEMLTVLQDNTIERFGIEIVRAKTQAPGGITGMLIKITDKELIDQTGGIIQGMSGSPIIQNGKLVGAVTHVLVHDPTSGYALTIEEMVKQSGQTSIQQKQAS</sequence>
<dbReference type="Pfam" id="PF05580">
    <property type="entry name" value="Peptidase_S55"/>
    <property type="match status" value="1"/>
</dbReference>
<dbReference type="InterPro" id="IPR014219">
    <property type="entry name" value="SpoIVB"/>
</dbReference>
<dbReference type="EMBL" id="PREZ01000002">
    <property type="protein sequence ID" value="PPA71362.1"/>
    <property type="molecule type" value="Genomic_DNA"/>
</dbReference>
<dbReference type="SUPFAM" id="SSF50156">
    <property type="entry name" value="PDZ domain-like"/>
    <property type="match status" value="1"/>
</dbReference>
<dbReference type="InterPro" id="IPR008763">
    <property type="entry name" value="Peptidase_S55"/>
</dbReference>
<evidence type="ECO:0000256" key="2">
    <source>
        <dbReference type="SAM" id="SignalP"/>
    </source>
</evidence>
<keyword evidence="1" id="KW-0645">Protease</keyword>
<organism evidence="5 6">
    <name type="scientific">Jeotgalibacillus proteolyticus</name>
    <dbReference type="NCBI Taxonomy" id="2082395"/>
    <lineage>
        <taxon>Bacteria</taxon>
        <taxon>Bacillati</taxon>
        <taxon>Bacillota</taxon>
        <taxon>Bacilli</taxon>
        <taxon>Bacillales</taxon>
        <taxon>Caryophanaceae</taxon>
        <taxon>Jeotgalibacillus</taxon>
    </lineage>
</organism>
<keyword evidence="2" id="KW-0732">Signal</keyword>
<feature type="domain" description="PDZ" evidence="3">
    <location>
        <begin position="30"/>
        <end position="114"/>
    </location>
</feature>
<reference evidence="5 6" key="1">
    <citation type="submission" date="2018-02" db="EMBL/GenBank/DDBJ databases">
        <title>Jeotgalibacillus proteolyticum sp. nov. a protease producing bacterium isolated from ocean sediments of Laizhou Bay.</title>
        <authorList>
            <person name="Li Y."/>
        </authorList>
    </citation>
    <scope>NUCLEOTIDE SEQUENCE [LARGE SCALE GENOMIC DNA]</scope>
    <source>
        <strain evidence="5 6">22-7</strain>
    </source>
</reference>
<dbReference type="InterPro" id="IPR001478">
    <property type="entry name" value="PDZ"/>
</dbReference>
<dbReference type="OrthoDB" id="9765242at2"/>
<dbReference type="GO" id="GO:0008236">
    <property type="term" value="F:serine-type peptidase activity"/>
    <property type="evidence" value="ECO:0007669"/>
    <property type="project" value="UniProtKB-KW"/>
</dbReference>
<proteinExistence type="predicted"/>
<evidence type="ECO:0000256" key="1">
    <source>
        <dbReference type="ARBA" id="ARBA00022825"/>
    </source>
</evidence>
<accession>A0A2S5GE90</accession>
<evidence type="ECO:0000313" key="6">
    <source>
        <dbReference type="Proteomes" id="UP000239047"/>
    </source>
</evidence>
<evidence type="ECO:0000259" key="3">
    <source>
        <dbReference type="PROSITE" id="PS50106"/>
    </source>
</evidence>
<dbReference type="AlphaFoldDB" id="A0A2S5GE90"/>
<protein>
    <submittedName>
        <fullName evidence="5">SpoIVB peptidase</fullName>
    </submittedName>
</protein>
<gene>
    <name evidence="5" type="primary">spoIVB</name>
    <name evidence="5" type="ORF">C4B60_04665</name>
</gene>
<dbReference type="Proteomes" id="UP000239047">
    <property type="component" value="Unassembled WGS sequence"/>
</dbReference>
<name>A0A2S5GE90_9BACL</name>
<dbReference type="Gene3D" id="2.30.42.10">
    <property type="match status" value="1"/>
</dbReference>
<dbReference type="PROSITE" id="PS50106">
    <property type="entry name" value="PDZ"/>
    <property type="match status" value="1"/>
</dbReference>
<dbReference type="InterPro" id="IPR009003">
    <property type="entry name" value="Peptidase_S1_PA"/>
</dbReference>
<comment type="caution">
    <text evidence="5">The sequence shown here is derived from an EMBL/GenBank/DDBJ whole genome shotgun (WGS) entry which is preliminary data.</text>
</comment>
<dbReference type="SMART" id="SM00228">
    <property type="entry name" value="PDZ"/>
    <property type="match status" value="1"/>
</dbReference>
<dbReference type="InterPro" id="IPR036034">
    <property type="entry name" value="PDZ_sf"/>
</dbReference>
<dbReference type="PROSITE" id="PS51494">
    <property type="entry name" value="SPOIVB"/>
    <property type="match status" value="1"/>
</dbReference>
<feature type="domain" description="Peptidase S55" evidence="4">
    <location>
        <begin position="115"/>
        <end position="352"/>
    </location>
</feature>
<dbReference type="NCBIfam" id="TIGR02860">
    <property type="entry name" value="spore_IV_B"/>
    <property type="match status" value="1"/>
</dbReference>
<dbReference type="SUPFAM" id="SSF50494">
    <property type="entry name" value="Trypsin-like serine proteases"/>
    <property type="match status" value="1"/>
</dbReference>
<evidence type="ECO:0000259" key="4">
    <source>
        <dbReference type="PROSITE" id="PS51494"/>
    </source>
</evidence>
<evidence type="ECO:0000313" key="5">
    <source>
        <dbReference type="EMBL" id="PPA71362.1"/>
    </source>
</evidence>
<feature type="signal peptide" evidence="2">
    <location>
        <begin position="1"/>
        <end position="23"/>
    </location>
</feature>
<keyword evidence="1" id="KW-0378">Hydrolase</keyword>
<keyword evidence="6" id="KW-1185">Reference proteome</keyword>
<dbReference type="Pfam" id="PF13180">
    <property type="entry name" value="PDZ_2"/>
    <property type="match status" value="1"/>
</dbReference>
<feature type="chain" id="PRO_5038377344" evidence="2">
    <location>
        <begin position="24"/>
        <end position="352"/>
    </location>
</feature>